<feature type="domain" description="Cfap43 N-terminal" evidence="5">
    <location>
        <begin position="21"/>
        <end position="225"/>
    </location>
</feature>
<dbReference type="PANTHER" id="PTHR32215:SF0">
    <property type="entry name" value="CILIA- AND FLAGELLA-ASSOCIATED PROTEIN 57"/>
    <property type="match status" value="1"/>
</dbReference>
<dbReference type="Proteomes" id="UP000560066">
    <property type="component" value="Unassembled WGS sequence"/>
</dbReference>
<dbReference type="Gene3D" id="2.130.10.10">
    <property type="entry name" value="YVTN repeat-like/Quinoprotein amine dehydrogenase"/>
    <property type="match status" value="2"/>
</dbReference>
<dbReference type="PROSITE" id="PS50294">
    <property type="entry name" value="WD_REPEATS_REGION"/>
    <property type="match status" value="1"/>
</dbReference>
<dbReference type="InterPro" id="IPR001680">
    <property type="entry name" value="WD40_rpt"/>
</dbReference>
<organism evidence="7 8">
    <name type="scientific">Neodrepanis coruscans</name>
    <name type="common">wattled asity</name>
    <dbReference type="NCBI Taxonomy" id="254563"/>
    <lineage>
        <taxon>Eukaryota</taxon>
        <taxon>Metazoa</taxon>
        <taxon>Chordata</taxon>
        <taxon>Craniata</taxon>
        <taxon>Vertebrata</taxon>
        <taxon>Euteleostomi</taxon>
        <taxon>Archelosauria</taxon>
        <taxon>Archosauria</taxon>
        <taxon>Dinosauria</taxon>
        <taxon>Saurischia</taxon>
        <taxon>Theropoda</taxon>
        <taxon>Coelurosauria</taxon>
        <taxon>Aves</taxon>
        <taxon>Neognathae</taxon>
        <taxon>Neoaves</taxon>
        <taxon>Telluraves</taxon>
        <taxon>Australaves</taxon>
        <taxon>Passeriformes</taxon>
        <taxon>Philepittidae</taxon>
        <taxon>Neodrepanis</taxon>
    </lineage>
</organism>
<reference evidence="7 8" key="1">
    <citation type="submission" date="2019-09" db="EMBL/GenBank/DDBJ databases">
        <title>Bird 10,000 Genomes (B10K) Project - Family phase.</title>
        <authorList>
            <person name="Zhang G."/>
        </authorList>
    </citation>
    <scope>NUCLEOTIDE SEQUENCE [LARGE SCALE GENOMIC DNA]</scope>
    <source>
        <strain evidence="7">B10K-DU-002-79</strain>
    </source>
</reference>
<evidence type="ECO:0000256" key="4">
    <source>
        <dbReference type="SAM" id="Coils"/>
    </source>
</evidence>
<dbReference type="AlphaFoldDB" id="A0A7L2RHH5"/>
<feature type="non-terminal residue" evidence="7">
    <location>
        <position position="1"/>
    </location>
</feature>
<gene>
    <name evidence="7" type="primary">Cfap57</name>
    <name evidence="7" type="ORF">NEOCOR_R00223</name>
</gene>
<sequence length="1187" mass="135678">MAGAAVQPVAVFGCRPRVAGGVCFLEERVVLHAAGAGCLRLHLEHKWHNFIPGTEKSRGVQALAVSPSRRFLAVSEEAAEQPVLAVYELSEERARRRQVLATAELPARQAVSLAFSPDSRYLAAVTALPEGLLTSWLWEKQELAAAVRIQTPGSGPCQVSFSPQDSTQVCITGNGFFKLFKYSEGTLKQMNLQKGEPENYLCHAWLSKEKVMCGTDKGKLSLFETGELHWERSLEYRKPPRGLEEDTTTNEYESSFDISCGMASEDNGPQHDSLPQISAVAAYSKGFACSPSPGVVLLFEKTKEKEVYKESQEIWLPQDQFSAEPKKSDRQDITCICFSPSEETMVICTSKNQLYMFPMVSTNLTREKTSYFAYLNFPLHSDSITGLDMCIWKPILATCSLDRSVRIWNYKTNTLELCKEYQEEAYTVSLHPTGLFCLVGFSDKLRFISLLYEDMTVFKELAVRKCKECSFSNGGHLFAAVNGNVIQIYSSITFDNISNLKGHSGKIHAIKWSADDTKFVSCDTHGAIYEWNLLTGVRESECVLKTCICSSISLSSDAKIIFAVGSDQTLKEISESLIQREVPAYDVAYTAVAVSGSGRMIYVGTSLGTIRAMKYPLTPTRDFNEYQAHAGAVTKMSVTSDDQFLLTASEDGCVFIWKVYDKEGGTREEEVVYAEEVLIMRSDIEEKICVKDLQTQSDYELHLKDLYCTGKIKALEENFTQEIDSLKTKHEDSPLFYYFYPFHIFPVTESESSQKLSTENEKYQELQMKSQRMQEAYEKQLHSLEESKSTALEELREYYEKKLKEKSILLGETEILFIPPIMVLSVVSLWFSQQEFLRGSSQFVQPFICSDFLGFTDLSTEAGILSYELGLNSLQKELEERNRDIEEMSLEQQKLQGIIKALEKDILALKAEIKERGDTILDKEKHIYDLKVKNQELQNFKFVLSYKIEEFKKQIESRENDIKKMKEQINEMEAELEQFHKESTQLKMNITQLQQKLKATHCEVHRERQKKQDMETLIKRFKSDLHTCVGFIQEYRKLKDGIRELYTKYVQQSHMVEAEAVDTDLQKQYMNQQENYEKNLTLLKKKALKDQEMQQTAYMRILKENVSLIKEINDLRQELKVAYTQVHELRSALRLNKKQIQDTAPSSELLSTPAVLRLNPEKESENIIEMQQLEIQSLRDQIQEKGQ</sequence>
<keyword evidence="2" id="KW-0677">Repeat</keyword>
<keyword evidence="8" id="KW-1185">Reference proteome</keyword>
<dbReference type="Pfam" id="PF23185">
    <property type="entry name" value="CFAP43_N"/>
    <property type="match status" value="1"/>
</dbReference>
<evidence type="ECO:0000256" key="2">
    <source>
        <dbReference type="ARBA" id="ARBA00022737"/>
    </source>
</evidence>
<evidence type="ECO:0000259" key="5">
    <source>
        <dbReference type="Pfam" id="PF23185"/>
    </source>
</evidence>
<dbReference type="InterPro" id="IPR015943">
    <property type="entry name" value="WD40/YVTN_repeat-like_dom_sf"/>
</dbReference>
<feature type="domain" description="EML-like second beta-propeller" evidence="6">
    <location>
        <begin position="385"/>
        <end position="659"/>
    </location>
</feature>
<name>A0A7L2RHH5_9PASS</name>
<feature type="coiled-coil region" evidence="4">
    <location>
        <begin position="871"/>
        <end position="912"/>
    </location>
</feature>
<accession>A0A7L2RHH5</accession>
<evidence type="ECO:0000256" key="1">
    <source>
        <dbReference type="ARBA" id="ARBA00022574"/>
    </source>
</evidence>
<protein>
    <submittedName>
        <fullName evidence="7">CFA57 protein</fullName>
    </submittedName>
</protein>
<feature type="coiled-coil region" evidence="4">
    <location>
        <begin position="1066"/>
        <end position="1132"/>
    </location>
</feature>
<dbReference type="Pfam" id="PF23414">
    <property type="entry name" value="Beta-prop_EML_2"/>
    <property type="match status" value="1"/>
</dbReference>
<dbReference type="InterPro" id="IPR055442">
    <property type="entry name" value="Beta-prop_EML-like_2nd"/>
</dbReference>
<dbReference type="InterPro" id="IPR056296">
    <property type="entry name" value="Cfap43_N"/>
</dbReference>
<keyword evidence="4" id="KW-0175">Coiled coil</keyword>
<keyword evidence="1 3" id="KW-0853">WD repeat</keyword>
<dbReference type="InterPro" id="IPR036322">
    <property type="entry name" value="WD40_repeat_dom_sf"/>
</dbReference>
<proteinExistence type="predicted"/>
<feature type="repeat" description="WD" evidence="3">
    <location>
        <begin position="377"/>
        <end position="418"/>
    </location>
</feature>
<evidence type="ECO:0000313" key="7">
    <source>
        <dbReference type="EMBL" id="NXS08741.1"/>
    </source>
</evidence>
<feature type="non-terminal residue" evidence="7">
    <location>
        <position position="1187"/>
    </location>
</feature>
<dbReference type="OrthoDB" id="10251741at2759"/>
<feature type="repeat" description="WD" evidence="3">
    <location>
        <begin position="500"/>
        <end position="541"/>
    </location>
</feature>
<feature type="coiled-coil region" evidence="4">
    <location>
        <begin position="948"/>
        <end position="1010"/>
    </location>
</feature>
<dbReference type="PANTHER" id="PTHR32215">
    <property type="entry name" value="CILIA- AND FLAGELLA-ASSOCIATED PROTEIN 57"/>
    <property type="match status" value="1"/>
</dbReference>
<feature type="coiled-coil region" evidence="4">
    <location>
        <begin position="756"/>
        <end position="801"/>
    </location>
</feature>
<evidence type="ECO:0000313" key="8">
    <source>
        <dbReference type="Proteomes" id="UP000560066"/>
    </source>
</evidence>
<dbReference type="Gene3D" id="1.10.287.1490">
    <property type="match status" value="1"/>
</dbReference>
<evidence type="ECO:0000256" key="3">
    <source>
        <dbReference type="PROSITE-ProRule" id="PRU00221"/>
    </source>
</evidence>
<dbReference type="SMART" id="SM00320">
    <property type="entry name" value="WD40"/>
    <property type="match status" value="6"/>
</dbReference>
<evidence type="ECO:0000259" key="6">
    <source>
        <dbReference type="Pfam" id="PF23414"/>
    </source>
</evidence>
<dbReference type="SUPFAM" id="SSF50978">
    <property type="entry name" value="WD40 repeat-like"/>
    <property type="match status" value="2"/>
</dbReference>
<comment type="caution">
    <text evidence="7">The sequence shown here is derived from an EMBL/GenBank/DDBJ whole genome shotgun (WGS) entry which is preliminary data.</text>
</comment>
<dbReference type="InterPro" id="IPR052993">
    <property type="entry name" value="CFA-57"/>
</dbReference>
<feature type="repeat" description="WD" evidence="3">
    <location>
        <begin position="626"/>
        <end position="659"/>
    </location>
</feature>
<dbReference type="EMBL" id="VYZS01043894">
    <property type="protein sequence ID" value="NXS08741.1"/>
    <property type="molecule type" value="Genomic_DNA"/>
</dbReference>
<dbReference type="FunFam" id="2.130.10.10:FF:000271">
    <property type="entry name" value="cilia- and flagella-associated protein 57"/>
    <property type="match status" value="1"/>
</dbReference>
<dbReference type="PROSITE" id="PS50082">
    <property type="entry name" value="WD_REPEATS_2"/>
    <property type="match status" value="3"/>
</dbReference>